<gene>
    <name evidence="2" type="ORF">PIIN_10345</name>
</gene>
<dbReference type="InterPro" id="IPR009091">
    <property type="entry name" value="RCC1/BLIP-II"/>
</dbReference>
<dbReference type="GO" id="GO:0016020">
    <property type="term" value="C:membrane"/>
    <property type="evidence" value="ECO:0007669"/>
    <property type="project" value="TreeGrafter"/>
</dbReference>
<name>G4TYF7_SERID</name>
<evidence type="ECO:0000313" key="2">
    <source>
        <dbReference type="EMBL" id="CCA76350.1"/>
    </source>
</evidence>
<dbReference type="PANTHER" id="PTHR46207:SF1">
    <property type="entry name" value="PROTEIN RCC2"/>
    <property type="match status" value="1"/>
</dbReference>
<dbReference type="InterPro" id="IPR000408">
    <property type="entry name" value="Reg_chr_condens"/>
</dbReference>
<keyword evidence="3" id="KW-1185">Reference proteome</keyword>
<dbReference type="Gene3D" id="2.130.10.30">
    <property type="entry name" value="Regulator of chromosome condensation 1/beta-lactamase-inhibitor protein II"/>
    <property type="match status" value="1"/>
</dbReference>
<dbReference type="OrthoDB" id="5370059at2759"/>
<dbReference type="Pfam" id="PF00415">
    <property type="entry name" value="RCC1"/>
    <property type="match status" value="3"/>
</dbReference>
<proteinExistence type="predicted"/>
<feature type="repeat" description="RCC1" evidence="1">
    <location>
        <begin position="188"/>
        <end position="251"/>
    </location>
</feature>
<dbReference type="eggNOG" id="KOG1427">
    <property type="taxonomic scope" value="Eukaryota"/>
</dbReference>
<dbReference type="GO" id="GO:0031267">
    <property type="term" value="F:small GTPase binding"/>
    <property type="evidence" value="ECO:0007669"/>
    <property type="project" value="TreeGrafter"/>
</dbReference>
<accession>G4TYF7</accession>
<dbReference type="EMBL" id="CAFZ01000711">
    <property type="protein sequence ID" value="CCA76350.1"/>
    <property type="molecule type" value="Genomic_DNA"/>
</dbReference>
<dbReference type="Proteomes" id="UP000007148">
    <property type="component" value="Unassembled WGS sequence"/>
</dbReference>
<dbReference type="HOGENOM" id="CLU_1078145_0_0_1"/>
<feature type="repeat" description="RCC1" evidence="1">
    <location>
        <begin position="133"/>
        <end position="187"/>
    </location>
</feature>
<organism evidence="2 3">
    <name type="scientific">Serendipita indica (strain DSM 11827)</name>
    <name type="common">Root endophyte fungus</name>
    <name type="synonym">Piriformospora indica</name>
    <dbReference type="NCBI Taxonomy" id="1109443"/>
    <lineage>
        <taxon>Eukaryota</taxon>
        <taxon>Fungi</taxon>
        <taxon>Dikarya</taxon>
        <taxon>Basidiomycota</taxon>
        <taxon>Agaricomycotina</taxon>
        <taxon>Agaricomycetes</taxon>
        <taxon>Sebacinales</taxon>
        <taxon>Serendipitaceae</taxon>
        <taxon>Serendipita</taxon>
    </lineage>
</organism>
<dbReference type="SUPFAM" id="SSF50985">
    <property type="entry name" value="RCC1/BLIP-II"/>
    <property type="match status" value="1"/>
</dbReference>
<dbReference type="InterPro" id="IPR028641">
    <property type="entry name" value="RCC2"/>
</dbReference>
<protein>
    <submittedName>
        <fullName evidence="2">Uncharacterized protein</fullName>
    </submittedName>
</protein>
<evidence type="ECO:0000313" key="3">
    <source>
        <dbReference type="Proteomes" id="UP000007148"/>
    </source>
</evidence>
<reference evidence="2 3" key="1">
    <citation type="journal article" date="2011" name="PLoS Pathog.">
        <title>Endophytic Life Strategies Decoded by Genome and Transcriptome Analyses of the Mutualistic Root Symbiont Piriformospora indica.</title>
        <authorList>
            <person name="Zuccaro A."/>
            <person name="Lahrmann U."/>
            <person name="Guldener U."/>
            <person name="Langen G."/>
            <person name="Pfiffi S."/>
            <person name="Biedenkopf D."/>
            <person name="Wong P."/>
            <person name="Samans B."/>
            <person name="Grimm C."/>
            <person name="Basiewicz M."/>
            <person name="Murat C."/>
            <person name="Martin F."/>
            <person name="Kogel K.H."/>
        </authorList>
    </citation>
    <scope>NUCLEOTIDE SEQUENCE [LARGE SCALE GENOMIC DNA]</scope>
    <source>
        <strain evidence="2 3">DSM 11827</strain>
    </source>
</reference>
<comment type="caution">
    <text evidence="2">The sequence shown here is derived from an EMBL/GenBank/DDBJ whole genome shotgun (WGS) entry which is preliminary data.</text>
</comment>
<dbReference type="PRINTS" id="PR00633">
    <property type="entry name" value="RCCNDNSATION"/>
</dbReference>
<dbReference type="PROSITE" id="PS00626">
    <property type="entry name" value="RCC1_2"/>
    <property type="match status" value="1"/>
</dbReference>
<dbReference type="InParanoid" id="G4TYF7"/>
<dbReference type="PROSITE" id="PS50012">
    <property type="entry name" value="RCC1_3"/>
    <property type="match status" value="3"/>
</dbReference>
<dbReference type="PANTHER" id="PTHR46207">
    <property type="entry name" value="PROTEIN RCC2"/>
    <property type="match status" value="1"/>
</dbReference>
<sequence>MASGNDYSGQNWGRVVMTGGTDWPKLGRKTDKISPGDHPDLMSPHLLRSLRTVKVVSIHTSSHSSHAVAIDVNGVAYLWGRASYSALGLPMTAAVWEESPLKIRPTDLGAQPGVKFVHAATGRAHTLLVASDGQVWSAGINTSGQCGHEPSAEVSPFKAIEGDWKAQGDKVIQASAGNTFSLVLTASGKVYAFGSGEKGQLGNGRTGEHIITSGRAVFDTEHEPLLVKGLADRKIVQIASGLQHSLVLDSDGYVLTLI</sequence>
<dbReference type="AlphaFoldDB" id="G4TYF7"/>
<dbReference type="STRING" id="1109443.G4TYF7"/>
<evidence type="ECO:0000256" key="1">
    <source>
        <dbReference type="PROSITE-ProRule" id="PRU00235"/>
    </source>
</evidence>
<feature type="repeat" description="RCC1" evidence="1">
    <location>
        <begin position="74"/>
        <end position="132"/>
    </location>
</feature>